<reference evidence="1 2" key="1">
    <citation type="submission" date="2016-10" db="EMBL/GenBank/DDBJ databases">
        <title>Comparative genome analysis of multiple Pseudomonas spp. focuses on biocontrol and plant growth promoting traits.</title>
        <authorList>
            <person name="Tao X.-Y."/>
            <person name="Taylor C.G."/>
        </authorList>
    </citation>
    <scope>NUCLEOTIDE SEQUENCE [LARGE SCALE GENOMIC DNA]</scope>
    <source>
        <strain evidence="1 2">36C6</strain>
    </source>
</reference>
<accession>A0A423HUN8</accession>
<organism evidence="1 2">
    <name type="scientific">Pseudomonas frederiksbergensis</name>
    <dbReference type="NCBI Taxonomy" id="104087"/>
    <lineage>
        <taxon>Bacteria</taxon>
        <taxon>Pseudomonadati</taxon>
        <taxon>Pseudomonadota</taxon>
        <taxon>Gammaproteobacteria</taxon>
        <taxon>Pseudomonadales</taxon>
        <taxon>Pseudomonadaceae</taxon>
        <taxon>Pseudomonas</taxon>
    </lineage>
</organism>
<proteinExistence type="predicted"/>
<comment type="caution">
    <text evidence="1">The sequence shown here is derived from an EMBL/GenBank/DDBJ whole genome shotgun (WGS) entry which is preliminary data.</text>
</comment>
<evidence type="ECO:0000313" key="1">
    <source>
        <dbReference type="EMBL" id="RON16949.1"/>
    </source>
</evidence>
<gene>
    <name evidence="1" type="ORF">BK662_10630</name>
</gene>
<dbReference type="EMBL" id="MOBM01000012">
    <property type="protein sequence ID" value="RON16949.1"/>
    <property type="molecule type" value="Genomic_DNA"/>
</dbReference>
<evidence type="ECO:0000313" key="2">
    <source>
        <dbReference type="Proteomes" id="UP000284002"/>
    </source>
</evidence>
<sequence length="63" mass="7256">MKETSDDFAQNFTVCKTAFAGKSRSYGIEADRQIWEDFNPVGRKLGAGTLRGIDQERSRERWK</sequence>
<protein>
    <submittedName>
        <fullName evidence="1">Uncharacterized protein</fullName>
    </submittedName>
</protein>
<name>A0A423HUN8_9PSED</name>
<dbReference type="AlphaFoldDB" id="A0A423HUN8"/>
<dbReference type="Proteomes" id="UP000284002">
    <property type="component" value="Unassembled WGS sequence"/>
</dbReference>